<feature type="binding site" evidence="6">
    <location>
        <position position="163"/>
    </location>
    <ligand>
        <name>S-adenosyl-L-methionine</name>
        <dbReference type="ChEBI" id="CHEBI:59789"/>
    </ligand>
</feature>
<comment type="catalytic activity">
    <reaction evidence="6">
        <text>cytidine(1402) in 16S rRNA + S-adenosyl-L-methionine = N(4)-methylcytidine(1402) in 16S rRNA + S-adenosyl-L-homocysteine + H(+)</text>
        <dbReference type="Rhea" id="RHEA:42928"/>
        <dbReference type="Rhea" id="RHEA-COMP:10286"/>
        <dbReference type="Rhea" id="RHEA-COMP:10287"/>
        <dbReference type="ChEBI" id="CHEBI:15378"/>
        <dbReference type="ChEBI" id="CHEBI:57856"/>
        <dbReference type="ChEBI" id="CHEBI:59789"/>
        <dbReference type="ChEBI" id="CHEBI:74506"/>
        <dbReference type="ChEBI" id="CHEBI:82748"/>
        <dbReference type="EC" id="2.1.1.199"/>
    </reaction>
</comment>
<dbReference type="SUPFAM" id="SSF53335">
    <property type="entry name" value="S-adenosyl-L-methionine-dependent methyltransferases"/>
    <property type="match status" value="1"/>
</dbReference>
<feature type="region of interest" description="Disordered" evidence="7">
    <location>
        <begin position="1"/>
        <end position="41"/>
    </location>
</feature>
<feature type="binding site" evidence="6">
    <location>
        <position position="156"/>
    </location>
    <ligand>
        <name>S-adenosyl-L-methionine</name>
        <dbReference type="ChEBI" id="CHEBI:59789"/>
    </ligand>
</feature>
<keyword evidence="3 6" id="KW-0489">Methyltransferase</keyword>
<dbReference type="InterPro" id="IPR029063">
    <property type="entry name" value="SAM-dependent_MTases_sf"/>
</dbReference>
<comment type="function">
    <text evidence="6">Specifically methylates the N4 position of cytidine in position 1402 (C1402) of 16S rRNA.</text>
</comment>
<dbReference type="PANTHER" id="PTHR11265:SF0">
    <property type="entry name" value="12S RRNA N4-METHYLCYTIDINE METHYLTRANSFERASE"/>
    <property type="match status" value="1"/>
</dbReference>
<dbReference type="EMBL" id="JAVRHT010000001">
    <property type="protein sequence ID" value="MDT0630205.1"/>
    <property type="molecule type" value="Genomic_DNA"/>
</dbReference>
<dbReference type="InterPro" id="IPR023397">
    <property type="entry name" value="SAM-dep_MeTrfase_MraW_recog"/>
</dbReference>
<keyword evidence="2 6" id="KW-0698">rRNA processing</keyword>
<comment type="similarity">
    <text evidence="1 6">Belongs to the methyltransferase superfamily. RsmH family.</text>
</comment>
<proteinExistence type="inferred from homology"/>
<dbReference type="NCBIfam" id="TIGR00006">
    <property type="entry name" value="16S rRNA (cytosine(1402)-N(4))-methyltransferase RsmH"/>
    <property type="match status" value="1"/>
</dbReference>
<dbReference type="Pfam" id="PF01795">
    <property type="entry name" value="Methyltransf_5"/>
    <property type="match status" value="1"/>
</dbReference>
<evidence type="ECO:0000313" key="9">
    <source>
        <dbReference type="Proteomes" id="UP001267426"/>
    </source>
</evidence>
<name>A0ABU3BLQ6_9BACT</name>
<dbReference type="HAMAP" id="MF_01007">
    <property type="entry name" value="16SrRNA_methyltr_H"/>
    <property type="match status" value="1"/>
</dbReference>
<keyword evidence="9" id="KW-1185">Reference proteome</keyword>
<evidence type="ECO:0000256" key="1">
    <source>
        <dbReference type="ARBA" id="ARBA00010396"/>
    </source>
</evidence>
<evidence type="ECO:0000256" key="3">
    <source>
        <dbReference type="ARBA" id="ARBA00022603"/>
    </source>
</evidence>
<reference evidence="8 9" key="1">
    <citation type="submission" date="2023-09" db="EMBL/GenBank/DDBJ databases">
        <authorList>
            <person name="Rey-Velasco X."/>
        </authorList>
    </citation>
    <scope>NUCLEOTIDE SEQUENCE [LARGE SCALE GENOMIC DNA]</scope>
    <source>
        <strain evidence="8 9">F394</strain>
    </source>
</reference>
<dbReference type="Gene3D" id="3.40.50.150">
    <property type="entry name" value="Vaccinia Virus protein VP39"/>
    <property type="match status" value="1"/>
</dbReference>
<organism evidence="8 9">
    <name type="scientific">Rubrivirga litoralis</name>
    <dbReference type="NCBI Taxonomy" id="3075598"/>
    <lineage>
        <taxon>Bacteria</taxon>
        <taxon>Pseudomonadati</taxon>
        <taxon>Rhodothermota</taxon>
        <taxon>Rhodothermia</taxon>
        <taxon>Rhodothermales</taxon>
        <taxon>Rubricoccaceae</taxon>
        <taxon>Rubrivirga</taxon>
    </lineage>
</organism>
<dbReference type="Proteomes" id="UP001267426">
    <property type="component" value="Unassembled WGS sequence"/>
</dbReference>
<comment type="subcellular location">
    <subcellularLocation>
        <location evidence="6">Cytoplasm</location>
    </subcellularLocation>
</comment>
<feature type="binding site" evidence="6">
    <location>
        <position position="130"/>
    </location>
    <ligand>
        <name>S-adenosyl-L-methionine</name>
        <dbReference type="ChEBI" id="CHEBI:59789"/>
    </ligand>
</feature>
<dbReference type="PIRSF" id="PIRSF004486">
    <property type="entry name" value="MraW"/>
    <property type="match status" value="1"/>
</dbReference>
<keyword evidence="4 6" id="KW-0808">Transferase</keyword>
<dbReference type="GO" id="GO:0008168">
    <property type="term" value="F:methyltransferase activity"/>
    <property type="evidence" value="ECO:0007669"/>
    <property type="project" value="UniProtKB-KW"/>
</dbReference>
<evidence type="ECO:0000256" key="4">
    <source>
        <dbReference type="ARBA" id="ARBA00022679"/>
    </source>
</evidence>
<evidence type="ECO:0000256" key="5">
    <source>
        <dbReference type="ARBA" id="ARBA00022691"/>
    </source>
</evidence>
<dbReference type="RefSeq" id="WP_311661165.1">
    <property type="nucleotide sequence ID" value="NZ_JAVRHT010000001.1"/>
</dbReference>
<evidence type="ECO:0000256" key="6">
    <source>
        <dbReference type="HAMAP-Rule" id="MF_01007"/>
    </source>
</evidence>
<feature type="binding site" evidence="6">
    <location>
        <position position="101"/>
    </location>
    <ligand>
        <name>S-adenosyl-L-methionine</name>
        <dbReference type="ChEBI" id="CHEBI:59789"/>
    </ligand>
</feature>
<keyword evidence="6" id="KW-0963">Cytoplasm</keyword>
<dbReference type="InterPro" id="IPR002903">
    <property type="entry name" value="RsmH"/>
</dbReference>
<protein>
    <recommendedName>
        <fullName evidence="6">Ribosomal RNA small subunit methyltransferase H</fullName>
        <ecNumber evidence="6">2.1.1.199</ecNumber>
    </recommendedName>
    <alternativeName>
        <fullName evidence="6">16S rRNA m(4)C1402 methyltransferase</fullName>
    </alternativeName>
    <alternativeName>
        <fullName evidence="6">rRNA (cytosine-N(4)-)-methyltransferase RsmH</fullName>
    </alternativeName>
</protein>
<feature type="compositionally biased region" description="Basic and acidic residues" evidence="7">
    <location>
        <begin position="9"/>
        <end position="21"/>
    </location>
</feature>
<feature type="region of interest" description="Disordered" evidence="7">
    <location>
        <begin position="331"/>
        <end position="368"/>
    </location>
</feature>
<keyword evidence="5 6" id="KW-0949">S-adenosyl-L-methionine</keyword>
<dbReference type="PANTHER" id="PTHR11265">
    <property type="entry name" value="S-ADENOSYL-METHYLTRANSFERASE MRAW"/>
    <property type="match status" value="1"/>
</dbReference>
<evidence type="ECO:0000313" key="8">
    <source>
        <dbReference type="EMBL" id="MDT0630205.1"/>
    </source>
</evidence>
<evidence type="ECO:0000256" key="2">
    <source>
        <dbReference type="ARBA" id="ARBA00022552"/>
    </source>
</evidence>
<gene>
    <name evidence="6 8" type="primary">rsmH</name>
    <name evidence="8" type="ORF">RM540_00455</name>
</gene>
<dbReference type="EC" id="2.1.1.199" evidence="6"/>
<accession>A0ABU3BLQ6</accession>
<evidence type="ECO:0000256" key="7">
    <source>
        <dbReference type="SAM" id="MobiDB-lite"/>
    </source>
</evidence>
<sequence length="368" mass="38787">MTAPPSMPRPDRPRRADRADAPHPGAGAGSGVSDRGAQGGGGVDPLRYATAYHAPVLAAETVHSLVTDTAGLYVDGTLGGGGHSAALLDALGPNALVVGIDRDPEAIATARERLAEAERAGRFLALQGEFADVDGLLGRNDLGPRHGRPAQGVLLDLGVSSHQIDADARGFAFSADGPLDMRMSGRGETAAELVARLDADDLADVIYAYGEERRSRRIARAIKEARPETTTALADAVRSASPTRDETKTLARVFQALRIAVNGELDQLEAALPAALGVLGRGGRLAVIAYHSLEDRRAKQFLRTGTFSRDVPKDLYGNPLTPWKAVTRKPVTAGEAEVEQNPRSRSARLRVAEKAADIGSPPMQPSDL</sequence>
<comment type="caution">
    <text evidence="8">The sequence shown here is derived from an EMBL/GenBank/DDBJ whole genome shotgun (WGS) entry which is preliminary data.</text>
</comment>
<dbReference type="SUPFAM" id="SSF81799">
    <property type="entry name" value="Putative methyltransferase TM0872, insert domain"/>
    <property type="match status" value="1"/>
</dbReference>
<dbReference type="Gene3D" id="1.10.150.170">
    <property type="entry name" value="Putative methyltransferase TM0872, insert domain"/>
    <property type="match status" value="1"/>
</dbReference>
<feature type="binding site" evidence="6">
    <location>
        <begin position="81"/>
        <end position="83"/>
    </location>
    <ligand>
        <name>S-adenosyl-L-methionine</name>
        <dbReference type="ChEBI" id="CHEBI:59789"/>
    </ligand>
</feature>
<dbReference type="GO" id="GO:0032259">
    <property type="term" value="P:methylation"/>
    <property type="evidence" value="ECO:0007669"/>
    <property type="project" value="UniProtKB-KW"/>
</dbReference>